<sequence length="86" mass="9394">MLEQPKMFQAVMISGGSLLTAGIILFLFSIIANGYNNVTGISVGFMMGAVFIFLIGAFFVAAEEMLEKRDRGSQVIPLYLTKGRLK</sequence>
<reference evidence="2 3" key="1">
    <citation type="submission" date="2021-01" db="EMBL/GenBank/DDBJ databases">
        <title>Genome public.</title>
        <authorList>
            <person name="Liu C."/>
            <person name="Sun Q."/>
        </authorList>
    </citation>
    <scope>NUCLEOTIDE SEQUENCE [LARGE SCALE GENOMIC DNA]</scope>
    <source>
        <strain evidence="2 3">YIM B02564</strain>
    </source>
</reference>
<keyword evidence="1" id="KW-1133">Transmembrane helix</keyword>
<evidence type="ECO:0000256" key="1">
    <source>
        <dbReference type="SAM" id="Phobius"/>
    </source>
</evidence>
<keyword evidence="1" id="KW-0472">Membrane</keyword>
<name>A0ABS1TIM7_9BACI</name>
<proteinExistence type="predicted"/>
<keyword evidence="1" id="KW-0812">Transmembrane</keyword>
<evidence type="ECO:0000313" key="3">
    <source>
        <dbReference type="Proteomes" id="UP000623967"/>
    </source>
</evidence>
<organism evidence="2 3">
    <name type="scientific">Neobacillus paridis</name>
    <dbReference type="NCBI Taxonomy" id="2803862"/>
    <lineage>
        <taxon>Bacteria</taxon>
        <taxon>Bacillati</taxon>
        <taxon>Bacillota</taxon>
        <taxon>Bacilli</taxon>
        <taxon>Bacillales</taxon>
        <taxon>Bacillaceae</taxon>
        <taxon>Neobacillus</taxon>
    </lineage>
</organism>
<accession>A0ABS1TIM7</accession>
<protein>
    <submittedName>
        <fullName evidence="2">Uncharacterized protein</fullName>
    </submittedName>
</protein>
<dbReference type="Proteomes" id="UP000623967">
    <property type="component" value="Unassembled WGS sequence"/>
</dbReference>
<gene>
    <name evidence="2" type="ORF">JK635_01320</name>
</gene>
<comment type="caution">
    <text evidence="2">The sequence shown here is derived from an EMBL/GenBank/DDBJ whole genome shotgun (WGS) entry which is preliminary data.</text>
</comment>
<evidence type="ECO:0000313" key="2">
    <source>
        <dbReference type="EMBL" id="MBL4950884.1"/>
    </source>
</evidence>
<feature type="transmembrane region" description="Helical" evidence="1">
    <location>
        <begin position="38"/>
        <end position="61"/>
    </location>
</feature>
<feature type="transmembrane region" description="Helical" evidence="1">
    <location>
        <begin position="12"/>
        <end position="32"/>
    </location>
</feature>
<dbReference type="RefSeq" id="WP_202651650.1">
    <property type="nucleotide sequence ID" value="NZ_JAESWB010000005.1"/>
</dbReference>
<keyword evidence="3" id="KW-1185">Reference proteome</keyword>
<dbReference type="EMBL" id="JAESWB010000005">
    <property type="protein sequence ID" value="MBL4950884.1"/>
    <property type="molecule type" value="Genomic_DNA"/>
</dbReference>